<gene>
    <name evidence="9" type="ORF">H312_01061</name>
</gene>
<dbReference type="GO" id="GO:0006887">
    <property type="term" value="P:exocytosis"/>
    <property type="evidence" value="ECO:0007669"/>
    <property type="project" value="TreeGrafter"/>
</dbReference>
<evidence type="ECO:0000256" key="7">
    <source>
        <dbReference type="SAM" id="Phobius"/>
    </source>
</evidence>
<dbReference type="GO" id="GO:0000149">
    <property type="term" value="F:SNARE binding"/>
    <property type="evidence" value="ECO:0007669"/>
    <property type="project" value="TreeGrafter"/>
</dbReference>
<reference evidence="9 10" key="2">
    <citation type="submission" date="2014-03" db="EMBL/GenBank/DDBJ databases">
        <title>The Genome Sequence of Anncaliia algerae insect isolate PRA339.</title>
        <authorList>
            <consortium name="The Broad Institute Genome Sequencing Platform"/>
            <consortium name="The Broad Institute Genome Sequencing Center for Infectious Disease"/>
            <person name="Cuomo C."/>
            <person name="Becnel J."/>
            <person name="Sanscrainte N."/>
            <person name="Walker B."/>
            <person name="Young S.K."/>
            <person name="Zeng Q."/>
            <person name="Gargeya S."/>
            <person name="Fitzgerald M."/>
            <person name="Haas B."/>
            <person name="Abouelleil A."/>
            <person name="Alvarado L."/>
            <person name="Arachchi H.M."/>
            <person name="Berlin A.M."/>
            <person name="Chapman S.B."/>
            <person name="Dewar J."/>
            <person name="Goldberg J."/>
            <person name="Griggs A."/>
            <person name="Gujja S."/>
            <person name="Hansen M."/>
            <person name="Howarth C."/>
            <person name="Imamovic A."/>
            <person name="Larimer J."/>
            <person name="McCowan C."/>
            <person name="Murphy C."/>
            <person name="Neiman D."/>
            <person name="Pearson M."/>
            <person name="Priest M."/>
            <person name="Roberts A."/>
            <person name="Saif S."/>
            <person name="Shea T."/>
            <person name="Sisk P."/>
            <person name="Sykes S."/>
            <person name="Wortman J."/>
            <person name="Nusbaum C."/>
            <person name="Birren B."/>
        </authorList>
    </citation>
    <scope>NUCLEOTIDE SEQUENCE [LARGE SCALE GENOMIC DNA]</scope>
    <source>
        <strain evidence="9 10">PRA339</strain>
    </source>
</reference>
<dbReference type="InterPro" id="IPR000727">
    <property type="entry name" value="T_SNARE_dom"/>
</dbReference>
<dbReference type="HOGENOM" id="CLU_082505_0_0_1"/>
<keyword evidence="5 7" id="KW-0472">Membrane</keyword>
<dbReference type="PANTHER" id="PTHR19957:SF307">
    <property type="entry name" value="PROTEIN SSO1-RELATED"/>
    <property type="match status" value="1"/>
</dbReference>
<dbReference type="SUPFAM" id="SSF47661">
    <property type="entry name" value="t-snare proteins"/>
    <property type="match status" value="1"/>
</dbReference>
<dbReference type="GO" id="GO:0005484">
    <property type="term" value="F:SNAP receptor activity"/>
    <property type="evidence" value="ECO:0007669"/>
    <property type="project" value="TreeGrafter"/>
</dbReference>
<comment type="similarity">
    <text evidence="2">Belongs to the syntaxin family.</text>
</comment>
<keyword evidence="10" id="KW-1185">Reference proteome</keyword>
<dbReference type="InterPro" id="IPR045242">
    <property type="entry name" value="Syntaxin"/>
</dbReference>
<evidence type="ECO:0000256" key="3">
    <source>
        <dbReference type="ARBA" id="ARBA00022692"/>
    </source>
</evidence>
<evidence type="ECO:0000256" key="4">
    <source>
        <dbReference type="ARBA" id="ARBA00022989"/>
    </source>
</evidence>
<evidence type="ECO:0000256" key="2">
    <source>
        <dbReference type="ARBA" id="ARBA00009063"/>
    </source>
</evidence>
<evidence type="ECO:0000256" key="1">
    <source>
        <dbReference type="ARBA" id="ARBA00004211"/>
    </source>
</evidence>
<protein>
    <recommendedName>
        <fullName evidence="8">t-SNARE coiled-coil homology domain-containing protein</fullName>
    </recommendedName>
</protein>
<evidence type="ECO:0000256" key="6">
    <source>
        <dbReference type="SAM" id="Coils"/>
    </source>
</evidence>
<keyword evidence="3 7" id="KW-0812">Transmembrane</keyword>
<name>A0A059F2J0_9MICR</name>
<dbReference type="Proteomes" id="UP000030655">
    <property type="component" value="Unassembled WGS sequence"/>
</dbReference>
<dbReference type="AlphaFoldDB" id="A0A059F2J0"/>
<dbReference type="EMBL" id="KK365141">
    <property type="protein sequence ID" value="KCZ81483.1"/>
    <property type="molecule type" value="Genomic_DNA"/>
</dbReference>
<organism evidence="9 10">
    <name type="scientific">Anncaliia algerae PRA339</name>
    <dbReference type="NCBI Taxonomy" id="1288291"/>
    <lineage>
        <taxon>Eukaryota</taxon>
        <taxon>Fungi</taxon>
        <taxon>Fungi incertae sedis</taxon>
        <taxon>Microsporidia</taxon>
        <taxon>Tubulinosematoidea</taxon>
        <taxon>Tubulinosematidae</taxon>
        <taxon>Anncaliia</taxon>
    </lineage>
</organism>
<dbReference type="GO" id="GO:0031201">
    <property type="term" value="C:SNARE complex"/>
    <property type="evidence" value="ECO:0007669"/>
    <property type="project" value="TreeGrafter"/>
</dbReference>
<dbReference type="OrthoDB" id="10255013at2759"/>
<feature type="transmembrane region" description="Helical" evidence="7">
    <location>
        <begin position="245"/>
        <end position="263"/>
    </location>
</feature>
<sequence>MVDTKFLNKITLIHNDIKKLTKFTNKYYDLCKTKLRDVINEEKEEEINKGLESISDLFKTQTESIKNDLETLDKENNNIKQILGEESPDYQIRNIQFQKVTQDLKTEINKFRSEQLKYKKEESTRLKDQYMIVNKDATEEEVDNLINSEVSAEIIQKAIAGGSSSSKKQLQKVENRNKKIKDLTKRIEELLGLINDLQEMVNKSGNVINKIEIKMSKTEATTDLANKDLQTALRYQVSRMWIKRIIYAIIAIIILIGAVWLISKVATAWGNSSSSSDSKNK</sequence>
<evidence type="ECO:0000256" key="5">
    <source>
        <dbReference type="ARBA" id="ARBA00023136"/>
    </source>
</evidence>
<keyword evidence="4 7" id="KW-1133">Transmembrane helix</keyword>
<dbReference type="GO" id="GO:0005886">
    <property type="term" value="C:plasma membrane"/>
    <property type="evidence" value="ECO:0007669"/>
    <property type="project" value="TreeGrafter"/>
</dbReference>
<dbReference type="GO" id="GO:0006906">
    <property type="term" value="P:vesicle fusion"/>
    <property type="evidence" value="ECO:0007669"/>
    <property type="project" value="TreeGrafter"/>
</dbReference>
<dbReference type="STRING" id="1288291.A0A059F2J0"/>
<dbReference type="VEuPathDB" id="MicrosporidiaDB:H312_01061"/>
<reference evidence="10" key="1">
    <citation type="submission" date="2013-02" db="EMBL/GenBank/DDBJ databases">
        <authorList>
            <consortium name="The Broad Institute Genome Sequencing Platform"/>
            <person name="Cuomo C."/>
            <person name="Becnel J."/>
            <person name="Sanscrainte N."/>
            <person name="Walker B."/>
            <person name="Young S.K."/>
            <person name="Zeng Q."/>
            <person name="Gargeya S."/>
            <person name="Fitzgerald M."/>
            <person name="Haas B."/>
            <person name="Abouelleil A."/>
            <person name="Alvarado L."/>
            <person name="Arachchi H.M."/>
            <person name="Berlin A.M."/>
            <person name="Chapman S.B."/>
            <person name="Dewar J."/>
            <person name="Goldberg J."/>
            <person name="Griggs A."/>
            <person name="Gujja S."/>
            <person name="Hansen M."/>
            <person name="Howarth C."/>
            <person name="Imamovic A."/>
            <person name="Larimer J."/>
            <person name="McCowan C."/>
            <person name="Murphy C."/>
            <person name="Neiman D."/>
            <person name="Pearson M."/>
            <person name="Priest M."/>
            <person name="Roberts A."/>
            <person name="Saif S."/>
            <person name="Shea T."/>
            <person name="Sisk P."/>
            <person name="Sykes S."/>
            <person name="Wortman J."/>
            <person name="Nusbaum C."/>
            <person name="Birren B."/>
        </authorList>
    </citation>
    <scope>NUCLEOTIDE SEQUENCE [LARGE SCALE GENOMIC DNA]</scope>
    <source>
        <strain evidence="10">PRA339</strain>
    </source>
</reference>
<dbReference type="InterPro" id="IPR010989">
    <property type="entry name" value="SNARE"/>
</dbReference>
<dbReference type="SMART" id="SM00503">
    <property type="entry name" value="SynN"/>
    <property type="match status" value="1"/>
</dbReference>
<dbReference type="Pfam" id="PF00804">
    <property type="entry name" value="Syntaxin"/>
    <property type="match status" value="1"/>
</dbReference>
<dbReference type="GO" id="GO:0048278">
    <property type="term" value="P:vesicle docking"/>
    <property type="evidence" value="ECO:0007669"/>
    <property type="project" value="TreeGrafter"/>
</dbReference>
<feature type="coiled-coil region" evidence="6">
    <location>
        <begin position="170"/>
        <end position="200"/>
    </location>
</feature>
<dbReference type="InterPro" id="IPR006011">
    <property type="entry name" value="Syntaxin_N"/>
</dbReference>
<feature type="domain" description="T-SNARE coiled-coil homology" evidence="8">
    <location>
        <begin position="170"/>
        <end position="232"/>
    </location>
</feature>
<proteinExistence type="inferred from homology"/>
<dbReference type="Gene3D" id="1.20.58.70">
    <property type="match status" value="1"/>
</dbReference>
<evidence type="ECO:0000259" key="8">
    <source>
        <dbReference type="PROSITE" id="PS50192"/>
    </source>
</evidence>
<dbReference type="GO" id="GO:0006886">
    <property type="term" value="P:intracellular protein transport"/>
    <property type="evidence" value="ECO:0007669"/>
    <property type="project" value="TreeGrafter"/>
</dbReference>
<accession>A0A059F2J0</accession>
<evidence type="ECO:0000313" key="9">
    <source>
        <dbReference type="EMBL" id="KCZ81483.1"/>
    </source>
</evidence>
<keyword evidence="6" id="KW-0175">Coiled coil</keyword>
<dbReference type="SMART" id="SM00397">
    <property type="entry name" value="t_SNARE"/>
    <property type="match status" value="1"/>
</dbReference>
<dbReference type="PANTHER" id="PTHR19957">
    <property type="entry name" value="SYNTAXIN"/>
    <property type="match status" value="1"/>
</dbReference>
<evidence type="ECO:0000313" key="10">
    <source>
        <dbReference type="Proteomes" id="UP000030655"/>
    </source>
</evidence>
<comment type="subcellular location">
    <subcellularLocation>
        <location evidence="1">Membrane</location>
        <topology evidence="1">Single-pass type IV membrane protein</topology>
    </subcellularLocation>
</comment>
<dbReference type="GO" id="GO:0012505">
    <property type="term" value="C:endomembrane system"/>
    <property type="evidence" value="ECO:0007669"/>
    <property type="project" value="TreeGrafter"/>
</dbReference>
<dbReference type="PROSITE" id="PS50192">
    <property type="entry name" value="T_SNARE"/>
    <property type="match status" value="1"/>
</dbReference>